<evidence type="ECO:0000256" key="1">
    <source>
        <dbReference type="SAM" id="SignalP"/>
    </source>
</evidence>
<comment type="caution">
    <text evidence="2">The sequence shown here is derived from an EMBL/GenBank/DDBJ whole genome shotgun (WGS) entry which is preliminary data.</text>
</comment>
<evidence type="ECO:0000313" key="2">
    <source>
        <dbReference type="EMBL" id="OXA41579.1"/>
    </source>
</evidence>
<name>A0A226D8Q3_FOLCA</name>
<keyword evidence="3" id="KW-1185">Reference proteome</keyword>
<evidence type="ECO:0000313" key="3">
    <source>
        <dbReference type="Proteomes" id="UP000198287"/>
    </source>
</evidence>
<dbReference type="AlphaFoldDB" id="A0A226D8Q3"/>
<organism evidence="2 3">
    <name type="scientific">Folsomia candida</name>
    <name type="common">Springtail</name>
    <dbReference type="NCBI Taxonomy" id="158441"/>
    <lineage>
        <taxon>Eukaryota</taxon>
        <taxon>Metazoa</taxon>
        <taxon>Ecdysozoa</taxon>
        <taxon>Arthropoda</taxon>
        <taxon>Hexapoda</taxon>
        <taxon>Collembola</taxon>
        <taxon>Entomobryomorpha</taxon>
        <taxon>Isotomoidea</taxon>
        <taxon>Isotomidae</taxon>
        <taxon>Proisotominae</taxon>
        <taxon>Folsomia</taxon>
    </lineage>
</organism>
<keyword evidence="1" id="KW-0732">Signal</keyword>
<dbReference type="EMBL" id="LNIX01000029">
    <property type="protein sequence ID" value="OXA41579.1"/>
    <property type="molecule type" value="Genomic_DNA"/>
</dbReference>
<feature type="chain" id="PRO_5012691612" evidence="1">
    <location>
        <begin position="24"/>
        <end position="248"/>
    </location>
</feature>
<reference evidence="2 3" key="1">
    <citation type="submission" date="2015-12" db="EMBL/GenBank/DDBJ databases">
        <title>The genome of Folsomia candida.</title>
        <authorList>
            <person name="Faddeeva A."/>
            <person name="Derks M.F."/>
            <person name="Anvar Y."/>
            <person name="Smit S."/>
            <person name="Van Straalen N."/>
            <person name="Roelofs D."/>
        </authorList>
    </citation>
    <scope>NUCLEOTIDE SEQUENCE [LARGE SCALE GENOMIC DNA]</scope>
    <source>
        <strain evidence="2 3">VU population</strain>
        <tissue evidence="2">Whole body</tissue>
    </source>
</reference>
<proteinExistence type="predicted"/>
<gene>
    <name evidence="2" type="ORF">Fcan01_23767</name>
</gene>
<dbReference type="Proteomes" id="UP000198287">
    <property type="component" value="Unassembled WGS sequence"/>
</dbReference>
<accession>A0A226D8Q3</accession>
<protein>
    <submittedName>
        <fullName evidence="2">Uncharacterized protein</fullName>
    </submittedName>
</protein>
<sequence length="248" mass="28932">MVNLRQTIPFVLTLFTLLEVSTANLNQDKDQNCLFIYREYKPDDYFRSFIYFTATSQLPDTADGLITWNIISHTFPQNHASLLILNKPHLGDNCLIIFLLLTDTTPKPNLRIDQQTIFSHYYKSSYGVFLICLHPHVSIPSWGNSPASVYLSFSTSTKMVDSFLSKDGGGGYEYFPIPPHVQTWDIFQRKWRPSMTWVPVKWTMFAVNDFNHACIPRSVWSRMKYSFPNTVEEYTYPYDDKQELFFPS</sequence>
<feature type="signal peptide" evidence="1">
    <location>
        <begin position="1"/>
        <end position="23"/>
    </location>
</feature>